<evidence type="ECO:0000313" key="2">
    <source>
        <dbReference type="Proteomes" id="UP001647509"/>
    </source>
</evidence>
<gene>
    <name evidence="1" type="ORF">KO493_14080</name>
</gene>
<proteinExistence type="predicted"/>
<accession>A0ACC5UBZ5</accession>
<name>A0ACC5UBZ5_9FLAO</name>
<reference evidence="1" key="1">
    <citation type="submission" date="2021-05" db="EMBL/GenBank/DDBJ databases">
        <title>Draft genomes of bacteria isolated from model marine particles.</title>
        <authorList>
            <person name="Datta M.S."/>
            <person name="Schwartzman J.A."/>
            <person name="Enke T.N."/>
            <person name="Saavedra J."/>
            <person name="Cermak N."/>
            <person name="Cordero O.X."/>
        </authorList>
    </citation>
    <scope>NUCLEOTIDE SEQUENCE</scope>
    <source>
        <strain evidence="1">I2M19</strain>
    </source>
</reference>
<dbReference type="EMBL" id="JAHKPD010000021">
    <property type="protein sequence ID" value="MBU2951824.1"/>
    <property type="molecule type" value="Genomic_DNA"/>
</dbReference>
<comment type="caution">
    <text evidence="1">The sequence shown here is derived from an EMBL/GenBank/DDBJ whole genome shotgun (WGS) entry which is preliminary data.</text>
</comment>
<evidence type="ECO:0000313" key="1">
    <source>
        <dbReference type="EMBL" id="MBU2951824.1"/>
    </source>
</evidence>
<organism evidence="1 2">
    <name type="scientific">Pseudotamlana agarivorans</name>
    <dbReference type="NCBI Taxonomy" id="481183"/>
    <lineage>
        <taxon>Bacteria</taxon>
        <taxon>Pseudomonadati</taxon>
        <taxon>Bacteroidota</taxon>
        <taxon>Flavobacteriia</taxon>
        <taxon>Flavobacteriales</taxon>
        <taxon>Flavobacteriaceae</taxon>
        <taxon>Pseudotamlana</taxon>
    </lineage>
</organism>
<dbReference type="Proteomes" id="UP001647509">
    <property type="component" value="Unassembled WGS sequence"/>
</dbReference>
<sequence>MKNLYLILLILIAFSCNDKKEKTDFKENNGLIIENKKEPKIKNVLSEEKTKVQLEDTTSKTYVALKFINDYVVNCNKMKEQIGIVKWVNFNQDVSQEFKEELTKMIEDAYKSEPEYGLGFDPIFDAQDYPDDGFKLAEFDSISNYLTVEAKTWKGFSINMRIEEVNNKWLVDGCGVINIPKNKQAER</sequence>
<protein>
    <submittedName>
        <fullName evidence="1">Uncharacterized protein</fullName>
    </submittedName>
</protein>
<keyword evidence="2" id="KW-1185">Reference proteome</keyword>